<keyword evidence="1" id="KW-1133">Transmembrane helix</keyword>
<sequence length="118" mass="12188">MTHWTLIFIAAAANVILNLCLRQTGKAVDPSSVGTLIVSLLTTPWAWVSGVSALVLVSAFVVAVRTYSLSLTYTAVTAIAMVALTAVSASLQYETVSGMRMAGLAFIVVGLAISAQAA</sequence>
<accession>A0A0P0Z1I7</accession>
<feature type="transmembrane region" description="Helical" evidence="1">
    <location>
        <begin position="71"/>
        <end position="91"/>
    </location>
</feature>
<protein>
    <submittedName>
        <fullName evidence="2">Drug efflux transporter</fullName>
    </submittedName>
</protein>
<dbReference type="OrthoDB" id="7873854at2"/>
<evidence type="ECO:0000313" key="2">
    <source>
        <dbReference type="EMBL" id="BAT27924.1"/>
    </source>
</evidence>
<feature type="transmembrane region" description="Helical" evidence="1">
    <location>
        <begin position="46"/>
        <end position="64"/>
    </location>
</feature>
<dbReference type="AlphaFoldDB" id="A0A0P0Z1I7"/>
<dbReference type="RefSeq" id="WP_062227943.1">
    <property type="nucleotide sequence ID" value="NZ_BBWR01000010.1"/>
</dbReference>
<dbReference type="Gene3D" id="1.10.3730.20">
    <property type="match status" value="1"/>
</dbReference>
<proteinExistence type="predicted"/>
<reference evidence="2" key="1">
    <citation type="journal article" date="2015" name="Proc. Natl. Acad. Sci. U.S.A.">
        <title>Bacterial clade with the ribosomal RNA operon on a small plasmid rather than the chromosome.</title>
        <authorList>
            <person name="Anda M."/>
            <person name="Ohtsubo Y."/>
            <person name="Okubo T."/>
            <person name="Sugawara M."/>
            <person name="Nagata Y."/>
            <person name="Tsuda M."/>
            <person name="Minamisawa K."/>
            <person name="Mitsui H."/>
        </authorList>
    </citation>
    <scope>NUCLEOTIDE SEQUENCE</scope>
    <source>
        <strain evidence="2">JCM 14755</strain>
    </source>
</reference>
<feature type="transmembrane region" description="Helical" evidence="1">
    <location>
        <begin position="97"/>
        <end position="115"/>
    </location>
</feature>
<evidence type="ECO:0000256" key="1">
    <source>
        <dbReference type="SAM" id="Phobius"/>
    </source>
</evidence>
<organism evidence="2">
    <name type="scientific">Aureimonas frigidaquae</name>
    <dbReference type="NCBI Taxonomy" id="424757"/>
    <lineage>
        <taxon>Bacteria</taxon>
        <taxon>Pseudomonadati</taxon>
        <taxon>Pseudomonadota</taxon>
        <taxon>Alphaproteobacteria</taxon>
        <taxon>Hyphomicrobiales</taxon>
        <taxon>Aurantimonadaceae</taxon>
        <taxon>Aureimonas</taxon>
    </lineage>
</organism>
<keyword evidence="1" id="KW-0472">Membrane</keyword>
<dbReference type="EMBL" id="LC066376">
    <property type="protein sequence ID" value="BAT27924.1"/>
    <property type="molecule type" value="Genomic_DNA"/>
</dbReference>
<name>A0A0P0Z1I7_9HYPH</name>
<keyword evidence="1" id="KW-0812">Transmembrane</keyword>